<dbReference type="RefSeq" id="WP_311535312.1">
    <property type="nucleotide sequence ID" value="NZ_JAVRHQ010000015.1"/>
</dbReference>
<protein>
    <submittedName>
        <fullName evidence="1">Uncharacterized protein</fullName>
    </submittedName>
</protein>
<sequence>MNGLKKAHLGFKKITEDTTFSINDMVEPTFYNFGAENVRVYHTVVKPGEAFSAGCHNMVMQGEFPIVFEGQDKSSRNLLCYYGSPIENCD</sequence>
<accession>A0ABU3CBI8</accession>
<dbReference type="Proteomes" id="UP001262889">
    <property type="component" value="Unassembled WGS sequence"/>
</dbReference>
<keyword evidence="2" id="KW-1185">Reference proteome</keyword>
<name>A0ABU3CBI8_9FLAO</name>
<dbReference type="EMBL" id="JAVRHQ010000015">
    <property type="protein sequence ID" value="MDT0643694.1"/>
    <property type="molecule type" value="Genomic_DNA"/>
</dbReference>
<reference evidence="1 2" key="1">
    <citation type="submission" date="2023-09" db="EMBL/GenBank/DDBJ databases">
        <authorList>
            <person name="Rey-Velasco X."/>
        </authorList>
    </citation>
    <scope>NUCLEOTIDE SEQUENCE [LARGE SCALE GENOMIC DNA]</scope>
    <source>
        <strain evidence="1 2">F363</strain>
    </source>
</reference>
<evidence type="ECO:0000313" key="2">
    <source>
        <dbReference type="Proteomes" id="UP001262889"/>
    </source>
</evidence>
<comment type="caution">
    <text evidence="1">The sequence shown here is derived from an EMBL/GenBank/DDBJ whole genome shotgun (WGS) entry which is preliminary data.</text>
</comment>
<evidence type="ECO:0000313" key="1">
    <source>
        <dbReference type="EMBL" id="MDT0643694.1"/>
    </source>
</evidence>
<organism evidence="1 2">
    <name type="scientific">Autumnicola tepida</name>
    <dbReference type="NCBI Taxonomy" id="3075595"/>
    <lineage>
        <taxon>Bacteria</taxon>
        <taxon>Pseudomonadati</taxon>
        <taxon>Bacteroidota</taxon>
        <taxon>Flavobacteriia</taxon>
        <taxon>Flavobacteriales</taxon>
        <taxon>Flavobacteriaceae</taxon>
        <taxon>Autumnicola</taxon>
    </lineage>
</organism>
<gene>
    <name evidence="1" type="ORF">RM553_12700</name>
</gene>
<proteinExistence type="predicted"/>